<evidence type="ECO:0000256" key="1">
    <source>
        <dbReference type="SAM" id="SignalP"/>
    </source>
</evidence>
<comment type="caution">
    <text evidence="2">The sequence shown here is derived from an EMBL/GenBank/DDBJ whole genome shotgun (WGS) entry which is preliminary data.</text>
</comment>
<protein>
    <recommendedName>
        <fullName evidence="4">Tetratricopeptide repeat protein</fullName>
    </recommendedName>
</protein>
<dbReference type="InterPro" id="IPR011990">
    <property type="entry name" value="TPR-like_helical_dom_sf"/>
</dbReference>
<evidence type="ECO:0000313" key="3">
    <source>
        <dbReference type="Proteomes" id="UP000319908"/>
    </source>
</evidence>
<accession>A0A5C6BDN5</accession>
<keyword evidence="1" id="KW-0732">Signal</keyword>
<dbReference type="OrthoDB" id="222645at2"/>
<dbReference type="SUPFAM" id="SSF48452">
    <property type="entry name" value="TPR-like"/>
    <property type="match status" value="1"/>
</dbReference>
<dbReference type="RefSeq" id="WP_146409834.1">
    <property type="nucleotide sequence ID" value="NZ_SJPU01000006.1"/>
</dbReference>
<dbReference type="Gene3D" id="1.25.40.10">
    <property type="entry name" value="Tetratricopeptide repeat domain"/>
    <property type="match status" value="1"/>
</dbReference>
<reference evidence="2 3" key="1">
    <citation type="journal article" date="2020" name="Antonie Van Leeuwenhoek">
        <title>Rhodopirellula heiligendammensis sp. nov., Rhodopirellula pilleata sp. nov., and Rhodopirellula solitaria sp. nov. isolated from natural or artificial marine surfaces in Northern Germany and California, USA, and emended description of the genus Rhodopirellula.</title>
        <authorList>
            <person name="Kallscheuer N."/>
            <person name="Wiegand S."/>
            <person name="Jogler M."/>
            <person name="Boedeker C."/>
            <person name="Peeters S.H."/>
            <person name="Rast P."/>
            <person name="Heuer A."/>
            <person name="Jetten M.S.M."/>
            <person name="Rohde M."/>
            <person name="Jogler C."/>
        </authorList>
    </citation>
    <scope>NUCLEOTIDE SEQUENCE [LARGE SCALE GENOMIC DNA]</scope>
    <source>
        <strain evidence="2 3">Poly21</strain>
    </source>
</reference>
<sequence>MKRSAKTFLRSLSLATIAACAFASDEVESTGTPEQVSVAGVVANEASRPLGSEEFSLRRRSTLELWRDRDKYREAIIVAARDDDPETAERARWILGRWQRGILSDTPPELAHQLAALAPIEAIEHLLEAGQFAAATIAMHESYGTLDFESISARVSITLDQRFPIYARAAVRSKTPKSFLDFLDAASSTSAMAVSRHDWAKLFATSDEPVAEMRLPESAKNWDSILTQRTQVLLNLLAGEVNAAMEAARAADQSRNMEQNDAVFAEFAPRQQTLVRSVQMLTSQWLPMASAASQSARECEYAASQLIDAAGDADSDAAPTYDLADKLARYHEDAIGHWAAALIAADRGLEMDIRAQAVAGLTANLKALGDDENGASAVADARALAWRTLLIHGEIDAGLSVIGRDDPAAAAMIAANASRNADAFDRLGFPVDQIDTQLETWIDEAIAAQRELFDASNSGDALRVAEAGASAETGVAPEIEKLFTLIRLLDGVNRDDAAWRIADRLSLPDLRVKRPQSSSTYLIRDYVLLSLLWTTHSDWMIRLGMRDWETESTIISRNAISQITVNDNYQVLAILQRFVQMQRPQATTIEAFQIACEIARADDVDRRRHADLVSELARSLRDGTLRHRVADEPDLHVYFRPSVDVWSELFAAHGRPDLAEPFLQRLSSSGDLKGALTLAKEYRLSGPSAISGDLYEVIWNAVAMSTSEGNPRFRDDVITAVTAVGEQWRAARDVGDQRTAEELLRQLRAMACTPSTDMRQQIADVLADLGQWQIADQVYRSTLVMTALTFDETQSMFDIARKYQGFVLRATASRLETTESAVDAPSIGDLSARDLELRHQAITWVDIAFVQTLDRISLRPQLYLVFPRLFAREKLELALSQTAAKPPAAAAQTVRQLLDRLRQLDAMDITTAESILPRLSELGLEDLAAAELKRMIQAADIHLKTFPVDAVIANNVAWGAAVNNIELDDALRLSRHAVRFEPDSAIYRDTLAEILARRGNFDEAAQIERSCVIDDPGQWHLHEQVKRFEQKLSKSR</sequence>
<evidence type="ECO:0000313" key="2">
    <source>
        <dbReference type="EMBL" id="TWU09852.1"/>
    </source>
</evidence>
<dbReference type="Proteomes" id="UP000319908">
    <property type="component" value="Unassembled WGS sequence"/>
</dbReference>
<dbReference type="EMBL" id="SJPU01000006">
    <property type="protein sequence ID" value="TWU09852.1"/>
    <property type="molecule type" value="Genomic_DNA"/>
</dbReference>
<feature type="chain" id="PRO_5022880274" description="Tetratricopeptide repeat protein" evidence="1">
    <location>
        <begin position="24"/>
        <end position="1036"/>
    </location>
</feature>
<keyword evidence="3" id="KW-1185">Reference proteome</keyword>
<name>A0A5C6BDN5_9BACT</name>
<proteinExistence type="predicted"/>
<evidence type="ECO:0008006" key="4">
    <source>
        <dbReference type="Google" id="ProtNLM"/>
    </source>
</evidence>
<gene>
    <name evidence="2" type="ORF">Poly21_53990</name>
</gene>
<feature type="signal peptide" evidence="1">
    <location>
        <begin position="1"/>
        <end position="23"/>
    </location>
</feature>
<dbReference type="AlphaFoldDB" id="A0A5C6BDN5"/>
<organism evidence="2 3">
    <name type="scientific">Allorhodopirellula heiligendammensis</name>
    <dbReference type="NCBI Taxonomy" id="2714739"/>
    <lineage>
        <taxon>Bacteria</taxon>
        <taxon>Pseudomonadati</taxon>
        <taxon>Planctomycetota</taxon>
        <taxon>Planctomycetia</taxon>
        <taxon>Pirellulales</taxon>
        <taxon>Pirellulaceae</taxon>
        <taxon>Allorhodopirellula</taxon>
    </lineage>
</organism>